<feature type="transmembrane region" description="Helical" evidence="6">
    <location>
        <begin position="22"/>
        <end position="41"/>
    </location>
</feature>
<dbReference type="AlphaFoldDB" id="A0A0V8JPJ1"/>
<feature type="transmembrane region" description="Helical" evidence="6">
    <location>
        <begin position="415"/>
        <end position="434"/>
    </location>
</feature>
<feature type="transmembrane region" description="Helical" evidence="6">
    <location>
        <begin position="352"/>
        <end position="372"/>
    </location>
</feature>
<dbReference type="Proteomes" id="UP000053681">
    <property type="component" value="Unassembled WGS sequence"/>
</dbReference>
<evidence type="ECO:0000256" key="6">
    <source>
        <dbReference type="SAM" id="Phobius"/>
    </source>
</evidence>
<feature type="transmembrane region" description="Helical" evidence="6">
    <location>
        <begin position="240"/>
        <end position="271"/>
    </location>
</feature>
<evidence type="ECO:0000256" key="5">
    <source>
        <dbReference type="ARBA" id="ARBA00023136"/>
    </source>
</evidence>
<feature type="transmembrane region" description="Helical" evidence="6">
    <location>
        <begin position="61"/>
        <end position="79"/>
    </location>
</feature>
<gene>
    <name evidence="8" type="ORF">AS180_07095</name>
</gene>
<evidence type="ECO:0000256" key="1">
    <source>
        <dbReference type="ARBA" id="ARBA00004141"/>
    </source>
</evidence>
<keyword evidence="2" id="KW-0813">Transport</keyword>
<feature type="transmembrane region" description="Helical" evidence="6">
    <location>
        <begin position="283"/>
        <end position="307"/>
    </location>
</feature>
<keyword evidence="4 6" id="KW-1133">Transmembrane helix</keyword>
<comment type="subcellular location">
    <subcellularLocation>
        <location evidence="1">Membrane</location>
        <topology evidence="1">Multi-pass membrane protein</topology>
    </subcellularLocation>
</comment>
<keyword evidence="9" id="KW-1185">Reference proteome</keyword>
<accession>A0A0V8JPJ1</accession>
<evidence type="ECO:0000256" key="3">
    <source>
        <dbReference type="ARBA" id="ARBA00022692"/>
    </source>
</evidence>
<dbReference type="Pfam" id="PF03600">
    <property type="entry name" value="CitMHS"/>
    <property type="match status" value="1"/>
</dbReference>
<dbReference type="RefSeq" id="WP_025910357.1">
    <property type="nucleotide sequence ID" value="NZ_KQ758637.1"/>
</dbReference>
<name>A0A0V8JPJ1_9BACI</name>
<proteinExistence type="predicted"/>
<feature type="transmembrane region" description="Helical" evidence="6">
    <location>
        <begin position="132"/>
        <end position="153"/>
    </location>
</feature>
<feature type="transmembrane region" description="Helical" evidence="6">
    <location>
        <begin position="328"/>
        <end position="346"/>
    </location>
</feature>
<dbReference type="GeneID" id="93681310"/>
<comment type="caution">
    <text evidence="8">The sequence shown here is derived from an EMBL/GenBank/DDBJ whole genome shotgun (WGS) entry which is preliminary data.</text>
</comment>
<dbReference type="EMBL" id="LNQP01000020">
    <property type="protein sequence ID" value="KSU88560.1"/>
    <property type="molecule type" value="Genomic_DNA"/>
</dbReference>
<reference evidence="8 9" key="1">
    <citation type="submission" date="2015-11" db="EMBL/GenBank/DDBJ databases">
        <title>Bacillus caseinolyticus sp nov.</title>
        <authorList>
            <person name="Dastager S.G."/>
            <person name="Mawlankar R."/>
        </authorList>
    </citation>
    <scope>NUCLEOTIDE SEQUENCE [LARGE SCALE GENOMIC DNA]</scope>
    <source>
        <strain evidence="8 9">SGD-V-76</strain>
    </source>
</reference>
<dbReference type="InterPro" id="IPR004680">
    <property type="entry name" value="Cit_transptr-like_dom"/>
</dbReference>
<keyword evidence="3 6" id="KW-0812">Transmembrane</keyword>
<feature type="transmembrane region" description="Helical" evidence="6">
    <location>
        <begin position="384"/>
        <end position="403"/>
    </location>
</feature>
<organism evidence="8 9">
    <name type="scientific">Priestia veravalensis</name>
    <dbReference type="NCBI Taxonomy" id="1414648"/>
    <lineage>
        <taxon>Bacteria</taxon>
        <taxon>Bacillati</taxon>
        <taxon>Bacillota</taxon>
        <taxon>Bacilli</taxon>
        <taxon>Bacillales</taxon>
        <taxon>Bacillaceae</taxon>
        <taxon>Priestia</taxon>
    </lineage>
</organism>
<protein>
    <submittedName>
        <fullName evidence="8">Citrate transporter</fullName>
    </submittedName>
</protein>
<evidence type="ECO:0000256" key="4">
    <source>
        <dbReference type="ARBA" id="ARBA00022989"/>
    </source>
</evidence>
<dbReference type="InterPro" id="IPR014738">
    <property type="entry name" value="Citrate_transporter"/>
</dbReference>
<evidence type="ECO:0000256" key="2">
    <source>
        <dbReference type="ARBA" id="ARBA00022448"/>
    </source>
</evidence>
<evidence type="ECO:0000313" key="8">
    <source>
        <dbReference type="EMBL" id="KSU88560.1"/>
    </source>
</evidence>
<dbReference type="GO" id="GO:0015137">
    <property type="term" value="F:citrate transmembrane transporter activity"/>
    <property type="evidence" value="ECO:0007669"/>
    <property type="project" value="InterPro"/>
</dbReference>
<evidence type="ECO:0000313" key="9">
    <source>
        <dbReference type="Proteomes" id="UP000053681"/>
    </source>
</evidence>
<keyword evidence="5 6" id="KW-0472">Membrane</keyword>
<dbReference type="GO" id="GO:0016020">
    <property type="term" value="C:membrane"/>
    <property type="evidence" value="ECO:0007669"/>
    <property type="project" value="UniProtKB-SubCell"/>
</dbReference>
<sequence length="435" mass="46500">MLAILGFAMVCTFMFLIMTNRLTPLIALMVIPVIFAIIGGFTTDIGEMALAGVKELAPTGVMLMFAILYFGIMIDAGLFDPVVGKILKIVKGDPLKITIGTAILVLTISLDGDGTTTYMITLSAMLPLYKKLNMSTMMLACIAIMGSGVMNLTPWGGPTARAMSALNLDASQVFTPLIPAMVGGAIWVIFTAYLFGKKERQRLGVIDLKDISSVQVAFAEQAAAVEQPSYKRPKLLYVNLGLTILLMVGLISGIMPLQILFMIAFAIAIMINYPNLETQKERITAHAGNVLAVVSLVFAAGIFTGILSGTKMVDAMGNSLVSLIPDALGPYMSVITAITSMPFTFFMSNDAYYYGILPIIAQAAATYGIDAAEIARASLIGQPVHLLSPLVASTYLLVGMAKVDLGEFQRYTLKWTIGTSMVMLLVAIITGVITL</sequence>
<feature type="domain" description="Citrate transporter-like" evidence="7">
    <location>
        <begin position="14"/>
        <end position="381"/>
    </location>
</feature>
<evidence type="ECO:0000259" key="7">
    <source>
        <dbReference type="Pfam" id="PF03600"/>
    </source>
</evidence>
<dbReference type="NCBIfam" id="TIGR00784">
    <property type="entry name" value="citMHS"/>
    <property type="match status" value="1"/>
</dbReference>
<feature type="transmembrane region" description="Helical" evidence="6">
    <location>
        <begin position="173"/>
        <end position="195"/>
    </location>
</feature>